<dbReference type="InterPro" id="IPR000504">
    <property type="entry name" value="RRM_dom"/>
</dbReference>
<dbReference type="EMBL" id="QZWG01000002">
    <property type="protein sequence ID" value="RZC26265.1"/>
    <property type="molecule type" value="Genomic_DNA"/>
</dbReference>
<dbReference type="GO" id="GO:0016094">
    <property type="term" value="P:polyprenol biosynthetic process"/>
    <property type="evidence" value="ECO:0007669"/>
    <property type="project" value="TreeGrafter"/>
</dbReference>
<dbReference type="Gene3D" id="4.10.1000.10">
    <property type="entry name" value="Zinc finger, CCCH-type"/>
    <property type="match status" value="1"/>
</dbReference>
<dbReference type="InterPro" id="IPR036855">
    <property type="entry name" value="Znf_CCCH_sf"/>
</dbReference>
<evidence type="ECO:0000256" key="4">
    <source>
        <dbReference type="ARBA" id="ARBA00022833"/>
    </source>
</evidence>
<dbReference type="Gene3D" id="3.30.70.330">
    <property type="match status" value="1"/>
</dbReference>
<evidence type="ECO:0000259" key="9">
    <source>
        <dbReference type="PROSITE" id="PS50103"/>
    </source>
</evidence>
<dbReference type="SUPFAM" id="SSF54928">
    <property type="entry name" value="RNA-binding domain, RBD"/>
    <property type="match status" value="1"/>
</dbReference>
<feature type="domain" description="RRM" evidence="8">
    <location>
        <begin position="302"/>
        <end position="380"/>
    </location>
</feature>
<keyword evidence="4 6" id="KW-0862">Zinc</keyword>
<dbReference type="NCBIfam" id="TIGR00055">
    <property type="entry name" value="uppS"/>
    <property type="match status" value="1"/>
</dbReference>
<gene>
    <name evidence="10" type="ORF">D0Y65_004772</name>
</gene>
<reference evidence="10 11" key="1">
    <citation type="submission" date="2018-09" db="EMBL/GenBank/DDBJ databases">
        <title>A high-quality reference genome of wild soybean provides a powerful tool to mine soybean genomes.</title>
        <authorList>
            <person name="Xie M."/>
            <person name="Chung C.Y.L."/>
            <person name="Li M.-W."/>
            <person name="Wong F.-L."/>
            <person name="Chan T.-F."/>
            <person name="Lam H.-M."/>
        </authorList>
    </citation>
    <scope>NUCLEOTIDE SEQUENCE [LARGE SCALE GENOMIC DNA]</scope>
    <source>
        <strain evidence="11">cv. W05</strain>
        <tissue evidence="10">Hypocotyl of etiolated seedlings</tissue>
    </source>
</reference>
<evidence type="ECO:0000256" key="5">
    <source>
        <dbReference type="PROSITE-ProRule" id="PRU00176"/>
    </source>
</evidence>
<dbReference type="PANTHER" id="PTHR10291:SF0">
    <property type="entry name" value="DEHYDRODOLICHYL DIPHOSPHATE SYNTHASE 2"/>
    <property type="match status" value="1"/>
</dbReference>
<feature type="zinc finger region" description="C3H1-type" evidence="6">
    <location>
        <begin position="396"/>
        <end position="423"/>
    </location>
</feature>
<feature type="domain" description="C3H1-type" evidence="9">
    <location>
        <begin position="396"/>
        <end position="423"/>
    </location>
</feature>
<dbReference type="GO" id="GO:0008270">
    <property type="term" value="F:zinc ion binding"/>
    <property type="evidence" value="ECO:0007669"/>
    <property type="project" value="UniProtKB-KW"/>
</dbReference>
<dbReference type="HAMAP" id="MF_01139">
    <property type="entry name" value="ISPT"/>
    <property type="match status" value="1"/>
</dbReference>
<evidence type="ECO:0000256" key="6">
    <source>
        <dbReference type="PROSITE-ProRule" id="PRU00723"/>
    </source>
</evidence>
<dbReference type="Pfam" id="PF01255">
    <property type="entry name" value="Prenyltransf"/>
    <property type="match status" value="1"/>
</dbReference>
<dbReference type="SMART" id="SM00356">
    <property type="entry name" value="ZnF_C3H1"/>
    <property type="match status" value="1"/>
</dbReference>
<dbReference type="GO" id="GO:0000398">
    <property type="term" value="P:mRNA splicing, via spliceosome"/>
    <property type="evidence" value="ECO:0007669"/>
    <property type="project" value="InterPro"/>
</dbReference>
<evidence type="ECO:0000313" key="11">
    <source>
        <dbReference type="Proteomes" id="UP000289340"/>
    </source>
</evidence>
<proteinExistence type="inferred from homology"/>
<dbReference type="Gene3D" id="3.40.1180.10">
    <property type="entry name" value="Decaprenyl diphosphate synthase-like"/>
    <property type="match status" value="1"/>
</dbReference>
<dbReference type="GO" id="GO:0003723">
    <property type="term" value="F:RNA binding"/>
    <property type="evidence" value="ECO:0007669"/>
    <property type="project" value="UniProtKB-UniRule"/>
</dbReference>
<dbReference type="InterPro" id="IPR045844">
    <property type="entry name" value="RRM_Ist3-like"/>
</dbReference>
<keyword evidence="2 6" id="KW-0479">Metal-binding</keyword>
<evidence type="ECO:0000259" key="8">
    <source>
        <dbReference type="PROSITE" id="PS50102"/>
    </source>
</evidence>
<dbReference type="CDD" id="cd00475">
    <property type="entry name" value="Cis_IPPS"/>
    <property type="match status" value="1"/>
</dbReference>
<dbReference type="PANTHER" id="PTHR10291">
    <property type="entry name" value="DEHYDRODOLICHYL DIPHOSPHATE SYNTHASE FAMILY MEMBER"/>
    <property type="match status" value="1"/>
</dbReference>
<dbReference type="FunFam" id="3.30.70.330:FF:000462">
    <property type="entry name" value="Zinc finger CCCH domain-containing protein 25"/>
    <property type="match status" value="1"/>
</dbReference>
<dbReference type="GO" id="GO:0045547">
    <property type="term" value="F:ditrans,polycis-polyprenyl diphosphate synthase [(2E,6E)-farnesyl diphosphate specific] activity"/>
    <property type="evidence" value="ECO:0007669"/>
    <property type="project" value="TreeGrafter"/>
</dbReference>
<dbReference type="GO" id="GO:0009409">
    <property type="term" value="P:response to cold"/>
    <property type="evidence" value="ECO:0007669"/>
    <property type="project" value="TreeGrafter"/>
</dbReference>
<keyword evidence="11" id="KW-1185">Reference proteome</keyword>
<dbReference type="GO" id="GO:0009570">
    <property type="term" value="C:chloroplast stroma"/>
    <property type="evidence" value="ECO:0007669"/>
    <property type="project" value="TreeGrafter"/>
</dbReference>
<dbReference type="InterPro" id="IPR012677">
    <property type="entry name" value="Nucleotide-bd_a/b_plait_sf"/>
</dbReference>
<dbReference type="GO" id="GO:0009668">
    <property type="term" value="P:plastid membrane organization"/>
    <property type="evidence" value="ECO:0007669"/>
    <property type="project" value="TreeGrafter"/>
</dbReference>
<feature type="region of interest" description="Disordered" evidence="7">
    <location>
        <begin position="420"/>
        <end position="708"/>
    </location>
</feature>
<dbReference type="FunFam" id="4.10.1000.10:FF:000088">
    <property type="entry name" value="Uncharacterized protein"/>
    <property type="match status" value="1"/>
</dbReference>
<dbReference type="InterPro" id="IPR035979">
    <property type="entry name" value="RBD_domain_sf"/>
</dbReference>
<dbReference type="InterPro" id="IPR000571">
    <property type="entry name" value="Znf_CCCH"/>
</dbReference>
<sequence length="708" mass="82541">MFSLRLPIPLVKTPPSFSSYSPYYHCPFHHPSQTRGLIVSKRGSATAKCHADVTLRHDRVSFAGESPDPFPAELAAEMMPKHVAVIMDGNGRWAKVKGLPPSAGHQAGVQSLRRMVRLCSSWGIKVLTVFAFSTDNWVRPKLEVDFLMRLFETTINSEVQAFKREGIQISVIGDSSKLPESLKRMIVSVEEDTKHNSRLQLIVALSYSGKYDVVQACKSVAKKVKDDHLHLDDINENIIEQELETNCTEFPYPDLLIRTSGELRREMNPLTLVKRTQNINAREAALGIGEQASWHTKYKDSAYVFVGGIPFDLTEGDLLAVFAQYGEVVDVNLVRDKGTGKSKGFAFLAYEDQRSTNLAVDNLNGAQVLGRIIRVDHVDKYKKKEEEDEETERQKREARGVCRAFQRGECTRGASCKFSHDEQRAANTGWGREEDKPKWGHDKFEGPKKERRSGNNQSNHIPETRDRDSRTRARNFDAELDNQPKKSDRRETAKRWHDNNDDKFEGRENNSRREENRSRRHEDDDKFEGRENNSRREDKRSRRHEDDDKFEGRENNSKREEKRSRRHGDDEFEHKSREDGYRREEKGSRMDDYDGMELEPKDQRRREDKRSIKPDDVEFEPKSRDSDIREDKKSRRRDDDDFLSKSREPHSNREDMRSRKHGEDESAPKSRENYARKQDDRSYRNDSGRTESKERYDFDRREEKRPRR</sequence>
<dbReference type="InterPro" id="IPR036424">
    <property type="entry name" value="UPP_synth-like_sf"/>
</dbReference>
<evidence type="ECO:0000256" key="7">
    <source>
        <dbReference type="SAM" id="MobiDB-lite"/>
    </source>
</evidence>
<evidence type="ECO:0000256" key="1">
    <source>
        <dbReference type="ARBA" id="ARBA00022679"/>
    </source>
</evidence>
<evidence type="ECO:0000256" key="3">
    <source>
        <dbReference type="ARBA" id="ARBA00022771"/>
    </source>
</evidence>
<dbReference type="PROSITE" id="PS50102">
    <property type="entry name" value="RRM"/>
    <property type="match status" value="1"/>
</dbReference>
<feature type="compositionally biased region" description="Basic and acidic residues" evidence="7">
    <location>
        <begin position="431"/>
        <end position="448"/>
    </location>
</feature>
<evidence type="ECO:0000313" key="10">
    <source>
        <dbReference type="EMBL" id="RZC26265.1"/>
    </source>
</evidence>
<protein>
    <submittedName>
        <fullName evidence="10">Zinc finger CCCH domain-containing protein 42 isoform C</fullName>
    </submittedName>
</protein>
<dbReference type="SMART" id="SM00360">
    <property type="entry name" value="RRM"/>
    <property type="match status" value="1"/>
</dbReference>
<dbReference type="Pfam" id="PF00076">
    <property type="entry name" value="RRM_1"/>
    <property type="match status" value="1"/>
</dbReference>
<evidence type="ECO:0000256" key="2">
    <source>
        <dbReference type="ARBA" id="ARBA00022723"/>
    </source>
</evidence>
<organism evidence="10 11">
    <name type="scientific">Glycine soja</name>
    <name type="common">Wild soybean</name>
    <dbReference type="NCBI Taxonomy" id="3848"/>
    <lineage>
        <taxon>Eukaryota</taxon>
        <taxon>Viridiplantae</taxon>
        <taxon>Streptophyta</taxon>
        <taxon>Embryophyta</taxon>
        <taxon>Tracheophyta</taxon>
        <taxon>Spermatophyta</taxon>
        <taxon>Magnoliopsida</taxon>
        <taxon>eudicotyledons</taxon>
        <taxon>Gunneridae</taxon>
        <taxon>Pentapetalae</taxon>
        <taxon>rosids</taxon>
        <taxon>fabids</taxon>
        <taxon>Fabales</taxon>
        <taxon>Fabaceae</taxon>
        <taxon>Papilionoideae</taxon>
        <taxon>50 kb inversion clade</taxon>
        <taxon>NPAAA clade</taxon>
        <taxon>indigoferoid/millettioid clade</taxon>
        <taxon>Phaseoleae</taxon>
        <taxon>Glycine</taxon>
        <taxon>Glycine subgen. Soja</taxon>
    </lineage>
</organism>
<keyword evidence="1" id="KW-0808">Transferase</keyword>
<accession>A0A445LSS4</accession>
<dbReference type="AlphaFoldDB" id="A0A445LSS4"/>
<dbReference type="Pfam" id="PF00642">
    <property type="entry name" value="zf-CCCH"/>
    <property type="match status" value="1"/>
</dbReference>
<feature type="compositionally biased region" description="Basic and acidic residues" evidence="7">
    <location>
        <begin position="462"/>
        <end position="708"/>
    </location>
</feature>
<dbReference type="PROSITE" id="PS50103">
    <property type="entry name" value="ZF_C3H1"/>
    <property type="match status" value="1"/>
</dbReference>
<comment type="caution">
    <text evidence="10">The sequence shown here is derived from an EMBL/GenBank/DDBJ whole genome shotgun (WGS) entry which is preliminary data.</text>
</comment>
<dbReference type="CDD" id="cd12411">
    <property type="entry name" value="RRM_ist3_like"/>
    <property type="match status" value="1"/>
</dbReference>
<keyword evidence="3 6" id="KW-0863">Zinc-finger</keyword>
<dbReference type="SUPFAM" id="SSF64005">
    <property type="entry name" value="Undecaprenyl diphosphate synthase"/>
    <property type="match status" value="1"/>
</dbReference>
<keyword evidence="5" id="KW-0694">RNA-binding</keyword>
<dbReference type="Proteomes" id="UP000289340">
    <property type="component" value="Chromosome 2"/>
</dbReference>
<name>A0A445LSS4_GLYSO</name>
<dbReference type="InterPro" id="IPR001441">
    <property type="entry name" value="UPP_synth-like"/>
</dbReference>
<dbReference type="SUPFAM" id="SSF90229">
    <property type="entry name" value="CCCH zinc finger"/>
    <property type="match status" value="1"/>
</dbReference>